<dbReference type="Gene3D" id="1.20.58.340">
    <property type="entry name" value="Magnesium transport protein CorA, transmembrane region"/>
    <property type="match status" value="1"/>
</dbReference>
<evidence type="ECO:0000313" key="2">
    <source>
        <dbReference type="Proteomes" id="UP000050489"/>
    </source>
</evidence>
<dbReference type="SUPFAM" id="SSF143865">
    <property type="entry name" value="CorA soluble domain-like"/>
    <property type="match status" value="1"/>
</dbReference>
<gene>
    <name evidence="1" type="ORF">AN695_0204505</name>
</gene>
<reference evidence="2" key="1">
    <citation type="submission" date="2016-04" db="EMBL/GenBank/DDBJ databases">
        <authorList>
            <person name="Osei Sekyere J."/>
            <person name="Sivertsen A."/>
            <person name="Pedersen A.T."/>
            <person name="Sundsfjord A."/>
        </authorList>
    </citation>
    <scope>NUCLEOTIDE SEQUENCE [LARGE SCALE GENOMIC DNA]</scope>
    <source>
        <strain evidence="2">945174350</strain>
    </source>
</reference>
<dbReference type="EMBL" id="LJEX02000114">
    <property type="protein sequence ID" value="OCO82251.1"/>
    <property type="molecule type" value="Genomic_DNA"/>
</dbReference>
<evidence type="ECO:0000313" key="1">
    <source>
        <dbReference type="EMBL" id="OCO82251.1"/>
    </source>
</evidence>
<protein>
    <submittedName>
        <fullName evidence="1">Uncharacterized protein</fullName>
    </submittedName>
</protein>
<comment type="caution">
    <text evidence="1">The sequence shown here is derived from an EMBL/GenBank/DDBJ whole genome shotgun (WGS) entry which is preliminary data.</text>
</comment>
<sequence>MIVITAKGVTTVESGDSGIGPSVRREWVDGDASEKPGPWAVMAQLLDSFAESYLPLMESAEDQVLAMEEHLSEAPLPDEQISVLFRLRRQLILL</sequence>
<organism evidence="1 2">
    <name type="scientific">Serratia marcescens</name>
    <dbReference type="NCBI Taxonomy" id="615"/>
    <lineage>
        <taxon>Bacteria</taxon>
        <taxon>Pseudomonadati</taxon>
        <taxon>Pseudomonadota</taxon>
        <taxon>Gammaproteobacteria</taxon>
        <taxon>Enterobacterales</taxon>
        <taxon>Yersiniaceae</taxon>
        <taxon>Serratia</taxon>
    </lineage>
</organism>
<dbReference type="Proteomes" id="UP000050489">
    <property type="component" value="Unassembled WGS sequence"/>
</dbReference>
<name>A0A2F0PDT3_SERMA</name>
<dbReference type="AlphaFoldDB" id="A0A2F0PDT3"/>
<accession>A0A2F0PDT3</accession>
<proteinExistence type="predicted"/>
<dbReference type="InterPro" id="IPR045861">
    <property type="entry name" value="CorA_cytoplasmic_dom"/>
</dbReference>